<evidence type="ECO:0000313" key="4">
    <source>
        <dbReference type="Proteomes" id="UP000681720"/>
    </source>
</evidence>
<sequence length="78" mass="9093">LRVVDVPKLLCTTYQLKEQMHKINEQQQIPSLPPNGIVRCAPTIKEEDGEQEVIRTRIKELEQELNHLKLQVSIFDKT</sequence>
<protein>
    <submittedName>
        <fullName evidence="3">Uncharacterized protein</fullName>
    </submittedName>
</protein>
<evidence type="ECO:0000313" key="3">
    <source>
        <dbReference type="EMBL" id="CAF4499235.1"/>
    </source>
</evidence>
<dbReference type="EMBL" id="CAJOBJ010080593">
    <property type="protein sequence ID" value="CAF4499235.1"/>
    <property type="molecule type" value="Genomic_DNA"/>
</dbReference>
<dbReference type="Proteomes" id="UP000681967">
    <property type="component" value="Unassembled WGS sequence"/>
</dbReference>
<dbReference type="AlphaFoldDB" id="A0A8S2XHT3"/>
<reference evidence="3" key="1">
    <citation type="submission" date="2021-02" db="EMBL/GenBank/DDBJ databases">
        <authorList>
            <person name="Nowell W R."/>
        </authorList>
    </citation>
    <scope>NUCLEOTIDE SEQUENCE</scope>
</reference>
<proteinExistence type="predicted"/>
<comment type="caution">
    <text evidence="3">The sequence shown here is derived from an EMBL/GenBank/DDBJ whole genome shotgun (WGS) entry which is preliminary data.</text>
</comment>
<feature type="coiled-coil region" evidence="1">
    <location>
        <begin position="44"/>
        <end position="78"/>
    </location>
</feature>
<dbReference type="Proteomes" id="UP000681720">
    <property type="component" value="Unassembled WGS sequence"/>
</dbReference>
<gene>
    <name evidence="2" type="ORF">BYL167_LOCUS30325</name>
    <name evidence="3" type="ORF">GIL414_LOCUS34627</name>
</gene>
<keyword evidence="1" id="KW-0175">Coiled coil</keyword>
<organism evidence="3 4">
    <name type="scientific">Rotaria magnacalcarata</name>
    <dbReference type="NCBI Taxonomy" id="392030"/>
    <lineage>
        <taxon>Eukaryota</taxon>
        <taxon>Metazoa</taxon>
        <taxon>Spiralia</taxon>
        <taxon>Gnathifera</taxon>
        <taxon>Rotifera</taxon>
        <taxon>Eurotatoria</taxon>
        <taxon>Bdelloidea</taxon>
        <taxon>Philodinida</taxon>
        <taxon>Philodinidae</taxon>
        <taxon>Rotaria</taxon>
    </lineage>
</organism>
<name>A0A8S2XHT3_9BILA</name>
<accession>A0A8S2XHT3</accession>
<dbReference type="EMBL" id="CAJOBH010049344">
    <property type="protein sequence ID" value="CAF4371218.1"/>
    <property type="molecule type" value="Genomic_DNA"/>
</dbReference>
<feature type="non-terminal residue" evidence="3">
    <location>
        <position position="1"/>
    </location>
</feature>
<evidence type="ECO:0000256" key="1">
    <source>
        <dbReference type="SAM" id="Coils"/>
    </source>
</evidence>
<evidence type="ECO:0000313" key="2">
    <source>
        <dbReference type="EMBL" id="CAF4371218.1"/>
    </source>
</evidence>